<dbReference type="InterPro" id="IPR036754">
    <property type="entry name" value="YbaK/aa-tRNA-synt-asso_dom_sf"/>
</dbReference>
<evidence type="ECO:0000256" key="9">
    <source>
        <dbReference type="ARBA" id="ARBA00022917"/>
    </source>
</evidence>
<dbReference type="InterPro" id="IPR004500">
    <property type="entry name" value="Pro-tRNA-synth_IIa_bac-type"/>
</dbReference>
<dbReference type="GO" id="GO:0002161">
    <property type="term" value="F:aminoacyl-tRNA deacylase activity"/>
    <property type="evidence" value="ECO:0007669"/>
    <property type="project" value="InterPro"/>
</dbReference>
<dbReference type="InterPro" id="IPR002316">
    <property type="entry name" value="Pro-tRNA-ligase_IIa"/>
</dbReference>
<dbReference type="NCBIfam" id="NF006625">
    <property type="entry name" value="PRK09194.1"/>
    <property type="match status" value="1"/>
</dbReference>
<comment type="catalytic activity">
    <reaction evidence="11">
        <text>tRNA(Pro) + L-proline + ATP = L-prolyl-tRNA(Pro) + AMP + diphosphate</text>
        <dbReference type="Rhea" id="RHEA:14305"/>
        <dbReference type="Rhea" id="RHEA-COMP:9700"/>
        <dbReference type="Rhea" id="RHEA-COMP:9702"/>
        <dbReference type="ChEBI" id="CHEBI:30616"/>
        <dbReference type="ChEBI" id="CHEBI:33019"/>
        <dbReference type="ChEBI" id="CHEBI:60039"/>
        <dbReference type="ChEBI" id="CHEBI:78442"/>
        <dbReference type="ChEBI" id="CHEBI:78532"/>
        <dbReference type="ChEBI" id="CHEBI:456215"/>
        <dbReference type="EC" id="6.1.1.15"/>
    </reaction>
</comment>
<evidence type="ECO:0000256" key="6">
    <source>
        <dbReference type="ARBA" id="ARBA00022598"/>
    </source>
</evidence>
<comment type="subunit">
    <text evidence="2">Homodimer.</text>
</comment>
<proteinExistence type="predicted"/>
<dbReference type="CDD" id="cd00861">
    <property type="entry name" value="ProRS_anticodon_short"/>
    <property type="match status" value="1"/>
</dbReference>
<dbReference type="GO" id="GO:0005524">
    <property type="term" value="F:ATP binding"/>
    <property type="evidence" value="ECO:0007669"/>
    <property type="project" value="UniProtKB-KW"/>
</dbReference>
<dbReference type="EMBL" id="PFWS01000033">
    <property type="protein sequence ID" value="PJA47299.1"/>
    <property type="molecule type" value="Genomic_DNA"/>
</dbReference>
<dbReference type="Gene3D" id="3.40.50.800">
    <property type="entry name" value="Anticodon-binding domain"/>
    <property type="match status" value="1"/>
</dbReference>
<dbReference type="InterPro" id="IPR006195">
    <property type="entry name" value="aa-tRNA-synth_II"/>
</dbReference>
<dbReference type="EC" id="6.1.1.15" evidence="3 12"/>
<evidence type="ECO:0000256" key="2">
    <source>
        <dbReference type="ARBA" id="ARBA00011738"/>
    </source>
</evidence>
<dbReference type="AlphaFoldDB" id="A0A2M7XHH5"/>
<evidence type="ECO:0000256" key="11">
    <source>
        <dbReference type="ARBA" id="ARBA00047671"/>
    </source>
</evidence>
<gene>
    <name evidence="14" type="ORF">CO172_02205</name>
</gene>
<dbReference type="PANTHER" id="PTHR42753:SF2">
    <property type="entry name" value="PROLINE--TRNA LIGASE"/>
    <property type="match status" value="1"/>
</dbReference>
<dbReference type="Pfam" id="PF03129">
    <property type="entry name" value="HGTP_anticodon"/>
    <property type="match status" value="1"/>
</dbReference>
<dbReference type="PROSITE" id="PS50862">
    <property type="entry name" value="AA_TRNA_LIGASE_II"/>
    <property type="match status" value="1"/>
</dbReference>
<evidence type="ECO:0000256" key="3">
    <source>
        <dbReference type="ARBA" id="ARBA00012831"/>
    </source>
</evidence>
<dbReference type="SUPFAM" id="SSF55826">
    <property type="entry name" value="YbaK/ProRS associated domain"/>
    <property type="match status" value="1"/>
</dbReference>
<dbReference type="InterPro" id="IPR044140">
    <property type="entry name" value="ProRS_anticodon_short"/>
</dbReference>
<dbReference type="SUPFAM" id="SSF55681">
    <property type="entry name" value="Class II aaRS and biotin synthetases"/>
    <property type="match status" value="1"/>
</dbReference>
<dbReference type="Gene3D" id="3.30.930.10">
    <property type="entry name" value="Bira Bifunctional Protein, Domain 2"/>
    <property type="match status" value="2"/>
</dbReference>
<dbReference type="GO" id="GO:0005829">
    <property type="term" value="C:cytosol"/>
    <property type="evidence" value="ECO:0007669"/>
    <property type="project" value="TreeGrafter"/>
</dbReference>
<comment type="subcellular location">
    <subcellularLocation>
        <location evidence="1">Cytoplasm</location>
    </subcellularLocation>
</comment>
<evidence type="ECO:0000313" key="15">
    <source>
        <dbReference type="Proteomes" id="UP000229749"/>
    </source>
</evidence>
<protein>
    <recommendedName>
        <fullName evidence="4 12">Proline--tRNA ligase</fullName>
        <ecNumber evidence="3 12">6.1.1.15</ecNumber>
    </recommendedName>
</protein>
<dbReference type="PRINTS" id="PR01046">
    <property type="entry name" value="TRNASYNTHPRO"/>
</dbReference>
<keyword evidence="9" id="KW-0648">Protein biosynthesis</keyword>
<keyword evidence="7" id="KW-0547">Nucleotide-binding</keyword>
<dbReference type="GO" id="GO:0006433">
    <property type="term" value="P:prolyl-tRNA aminoacylation"/>
    <property type="evidence" value="ECO:0007669"/>
    <property type="project" value="UniProtKB-UniRule"/>
</dbReference>
<keyword evidence="10" id="KW-0030">Aminoacyl-tRNA synthetase</keyword>
<evidence type="ECO:0000256" key="12">
    <source>
        <dbReference type="NCBIfam" id="TIGR00409"/>
    </source>
</evidence>
<dbReference type="InterPro" id="IPR045864">
    <property type="entry name" value="aa-tRNA-synth_II/BPL/LPL"/>
</dbReference>
<organism evidence="14 15">
    <name type="scientific">Candidatus Uhrbacteria bacterium CG_4_9_14_3_um_filter_36_7</name>
    <dbReference type="NCBI Taxonomy" id="1975033"/>
    <lineage>
        <taxon>Bacteria</taxon>
        <taxon>Candidatus Uhriibacteriota</taxon>
    </lineage>
</organism>
<evidence type="ECO:0000256" key="8">
    <source>
        <dbReference type="ARBA" id="ARBA00022840"/>
    </source>
</evidence>
<evidence type="ECO:0000256" key="7">
    <source>
        <dbReference type="ARBA" id="ARBA00022741"/>
    </source>
</evidence>
<evidence type="ECO:0000256" key="10">
    <source>
        <dbReference type="ARBA" id="ARBA00023146"/>
    </source>
</evidence>
<evidence type="ECO:0000313" key="14">
    <source>
        <dbReference type="EMBL" id="PJA47299.1"/>
    </source>
</evidence>
<dbReference type="Proteomes" id="UP000229749">
    <property type="component" value="Unassembled WGS sequence"/>
</dbReference>
<name>A0A2M7XHH5_9BACT</name>
<reference evidence="15" key="1">
    <citation type="submission" date="2017-09" db="EMBL/GenBank/DDBJ databases">
        <title>Depth-based differentiation of microbial function through sediment-hosted aquifers and enrichment of novel symbionts in the deep terrestrial subsurface.</title>
        <authorList>
            <person name="Probst A.J."/>
            <person name="Ladd B."/>
            <person name="Jarett J.K."/>
            <person name="Geller-Mcgrath D.E."/>
            <person name="Sieber C.M.K."/>
            <person name="Emerson J.B."/>
            <person name="Anantharaman K."/>
            <person name="Thomas B.C."/>
            <person name="Malmstrom R."/>
            <person name="Stieglmeier M."/>
            <person name="Klingl A."/>
            <person name="Woyke T."/>
            <person name="Ryan C.M."/>
            <person name="Banfield J.F."/>
        </authorList>
    </citation>
    <scope>NUCLEOTIDE SEQUENCE [LARGE SCALE GENOMIC DNA]</scope>
</reference>
<evidence type="ECO:0000256" key="4">
    <source>
        <dbReference type="ARBA" id="ARBA00019110"/>
    </source>
</evidence>
<dbReference type="InterPro" id="IPR050062">
    <property type="entry name" value="Pro-tRNA_synthetase"/>
</dbReference>
<dbReference type="GO" id="GO:0004827">
    <property type="term" value="F:proline-tRNA ligase activity"/>
    <property type="evidence" value="ECO:0007669"/>
    <property type="project" value="UniProtKB-UniRule"/>
</dbReference>
<evidence type="ECO:0000259" key="13">
    <source>
        <dbReference type="PROSITE" id="PS50862"/>
    </source>
</evidence>
<dbReference type="InterPro" id="IPR007214">
    <property type="entry name" value="YbaK/aa-tRNA-synth-assoc-dom"/>
</dbReference>
<feature type="domain" description="Aminoacyl-transfer RNA synthetases class-II family profile" evidence="13">
    <location>
        <begin position="46"/>
        <end position="462"/>
    </location>
</feature>
<dbReference type="Pfam" id="PF04073">
    <property type="entry name" value="tRNA_edit"/>
    <property type="match status" value="1"/>
</dbReference>
<keyword evidence="8" id="KW-0067">ATP-binding</keyword>
<comment type="caution">
    <text evidence="14">The sequence shown here is derived from an EMBL/GenBank/DDBJ whole genome shotgun (WGS) entry which is preliminary data.</text>
</comment>
<dbReference type="NCBIfam" id="TIGR00409">
    <property type="entry name" value="proS_fam_II"/>
    <property type="match status" value="1"/>
</dbReference>
<dbReference type="InterPro" id="IPR004154">
    <property type="entry name" value="Anticodon-bd"/>
</dbReference>
<evidence type="ECO:0000256" key="1">
    <source>
        <dbReference type="ARBA" id="ARBA00004496"/>
    </source>
</evidence>
<keyword evidence="5" id="KW-0963">Cytoplasm</keyword>
<accession>A0A2M7XHH5</accession>
<sequence length="571" mass="65064">MKYSRLFGKTIKESPREAGNISTKLLIQGGFIRESVAGRYYFLPLGMRVHDKIMQIIEKEMDAAGAQKMITPTLHPLELWQETNRTSSAGFELMKVKDRRGAEFALGGTAEEMIVDLVRKFNLSYRDLPFTIYQFSQKFRDELRARGGLLRVREFMMKDAYSFHRDEVDFKKEYENMWQTYLRIFKQLGLNALVAESDNGYIGGEYCHEFIVESEVGESRVFATEDGSYVAHEDVAVSCHDIMNPDESIKEMEIKEAPRGPTIQDGVDLYKQPAWRQIKSVLYKTDQGKFVLVALRGDLEINEVKLCHVLGCLSLEGATEDEIRSLGSEPGFISPLKLKIKKVGDFSLKTVRNFYTGADIFQKDALNVNYGRDFTVDKEADIALVKLGQKTKDGKIFVEKLGIEVGNIFQLGKHYSSRMHATFTQEGGKETFYYMGCYGIGVGRTLATIVEKYHDERGIIWPKVIAPFMVHLITLSGKTSEIQANIQANAQVVYEQMQAEQIDILWDDRHEVSAGEKFADADLIGIPLRLVISERTLQDHAIEWKERSQKETHMIPVADLKESLHLFISHL</sequence>
<dbReference type="InterPro" id="IPR036621">
    <property type="entry name" value="Anticodon-bd_dom_sf"/>
</dbReference>
<dbReference type="CDD" id="cd04334">
    <property type="entry name" value="ProRS-INS"/>
    <property type="match status" value="1"/>
</dbReference>
<evidence type="ECO:0000256" key="5">
    <source>
        <dbReference type="ARBA" id="ARBA00022490"/>
    </source>
</evidence>
<keyword evidence="6 14" id="KW-0436">Ligase</keyword>
<dbReference type="Pfam" id="PF00587">
    <property type="entry name" value="tRNA-synt_2b"/>
    <property type="match status" value="1"/>
</dbReference>
<dbReference type="SUPFAM" id="SSF52954">
    <property type="entry name" value="Class II aaRS ABD-related"/>
    <property type="match status" value="1"/>
</dbReference>
<dbReference type="PANTHER" id="PTHR42753">
    <property type="entry name" value="MITOCHONDRIAL RIBOSOME PROTEIN L39/PROLYL-TRNA LIGASE FAMILY MEMBER"/>
    <property type="match status" value="1"/>
</dbReference>
<dbReference type="InterPro" id="IPR002314">
    <property type="entry name" value="aa-tRNA-synt_IIb"/>
</dbReference>